<evidence type="ECO:0000259" key="3">
    <source>
        <dbReference type="Pfam" id="PF00291"/>
    </source>
</evidence>
<evidence type="ECO:0000256" key="2">
    <source>
        <dbReference type="ARBA" id="ARBA00022898"/>
    </source>
</evidence>
<dbReference type="Gene3D" id="3.40.50.1100">
    <property type="match status" value="1"/>
</dbReference>
<dbReference type="KEGG" id="eff:skT53_16380"/>
<dbReference type="PROSITE" id="PS51257">
    <property type="entry name" value="PROKAR_LIPOPROTEIN"/>
    <property type="match status" value="1"/>
</dbReference>
<dbReference type="Pfam" id="PF00291">
    <property type="entry name" value="PALP"/>
    <property type="match status" value="1"/>
</dbReference>
<dbReference type="InterPro" id="IPR036052">
    <property type="entry name" value="TrpB-like_PALP_sf"/>
</dbReference>
<proteinExistence type="predicted"/>
<dbReference type="GO" id="GO:1901605">
    <property type="term" value="P:alpha-amino acid metabolic process"/>
    <property type="evidence" value="ECO:0007669"/>
    <property type="project" value="UniProtKB-ARBA"/>
</dbReference>
<evidence type="ECO:0000313" key="5">
    <source>
        <dbReference type="Proteomes" id="UP000593802"/>
    </source>
</evidence>
<dbReference type="PANTHER" id="PTHR10314">
    <property type="entry name" value="CYSTATHIONINE BETA-SYNTHASE"/>
    <property type="match status" value="1"/>
</dbReference>
<reference evidence="4 5" key="1">
    <citation type="submission" date="2020-08" db="EMBL/GenBank/DDBJ databases">
        <title>Complete Genome Sequence of Effusibacillus dendaii Strain skT53, Isolated from Farmland soil.</title>
        <authorList>
            <person name="Konishi T."/>
            <person name="Kawasaki H."/>
        </authorList>
    </citation>
    <scope>NUCLEOTIDE SEQUENCE [LARGE SCALE GENOMIC DNA]</scope>
    <source>
        <strain evidence="5">skT53</strain>
    </source>
</reference>
<dbReference type="EMBL" id="AP023366">
    <property type="protein sequence ID" value="BCJ86653.1"/>
    <property type="molecule type" value="Genomic_DNA"/>
</dbReference>
<name>A0A7I8D932_9BACL</name>
<keyword evidence="2" id="KW-0663">Pyridoxal phosphate</keyword>
<evidence type="ECO:0000256" key="1">
    <source>
        <dbReference type="ARBA" id="ARBA00001933"/>
    </source>
</evidence>
<dbReference type="AlphaFoldDB" id="A0A7I8D932"/>
<organism evidence="4 5">
    <name type="scientific">Effusibacillus dendaii</name>
    <dbReference type="NCBI Taxonomy" id="2743772"/>
    <lineage>
        <taxon>Bacteria</taxon>
        <taxon>Bacillati</taxon>
        <taxon>Bacillota</taxon>
        <taxon>Bacilli</taxon>
        <taxon>Bacillales</taxon>
        <taxon>Alicyclobacillaceae</taxon>
        <taxon>Effusibacillus</taxon>
    </lineage>
</organism>
<comment type="cofactor">
    <cofactor evidence="1">
        <name>pyridoxal 5'-phosphate</name>
        <dbReference type="ChEBI" id="CHEBI:597326"/>
    </cofactor>
</comment>
<evidence type="ECO:0000313" key="4">
    <source>
        <dbReference type="EMBL" id="BCJ86653.1"/>
    </source>
</evidence>
<gene>
    <name evidence="4" type="ORF">skT53_16380</name>
</gene>
<dbReference type="InterPro" id="IPR001926">
    <property type="entry name" value="TrpB-like_PALP"/>
</dbReference>
<dbReference type="Proteomes" id="UP000593802">
    <property type="component" value="Chromosome"/>
</dbReference>
<dbReference type="SUPFAM" id="SSF53686">
    <property type="entry name" value="Tryptophan synthase beta subunit-like PLP-dependent enzymes"/>
    <property type="match status" value="1"/>
</dbReference>
<protein>
    <recommendedName>
        <fullName evidence="3">Tryptophan synthase beta chain-like PALP domain-containing protein</fullName>
    </recommendedName>
</protein>
<accession>A0A7I8D932</accession>
<keyword evidence="5" id="KW-1185">Reference proteome</keyword>
<feature type="domain" description="Tryptophan synthase beta chain-like PALP" evidence="3">
    <location>
        <begin position="2"/>
        <end position="69"/>
    </location>
</feature>
<sequence>MIKDAENKGLNNKDSVIIEPTNGNTGIGLAFACAALGYKLIISLPDTLSVERRKLLKALGAELVLAPGSE</sequence>
<dbReference type="InterPro" id="IPR050214">
    <property type="entry name" value="Cys_Synth/Cystath_Beta-Synth"/>
</dbReference>